<proteinExistence type="predicted"/>
<dbReference type="Pfam" id="PF01381">
    <property type="entry name" value="HTH_3"/>
    <property type="match status" value="1"/>
</dbReference>
<dbReference type="PROSITE" id="PS50943">
    <property type="entry name" value="HTH_CROC1"/>
    <property type="match status" value="1"/>
</dbReference>
<dbReference type="Proteomes" id="UP000013307">
    <property type="component" value="Chromosome"/>
</dbReference>
<dbReference type="KEGG" id="ast:Asulf_00684"/>
<dbReference type="EMBL" id="CP005290">
    <property type="protein sequence ID" value="AGK60702.1"/>
    <property type="molecule type" value="Genomic_DNA"/>
</dbReference>
<feature type="domain" description="HTH cro/C1-type" evidence="1">
    <location>
        <begin position="23"/>
        <end position="76"/>
    </location>
</feature>
<dbReference type="CDD" id="cd00093">
    <property type="entry name" value="HTH_XRE"/>
    <property type="match status" value="1"/>
</dbReference>
<dbReference type="STRING" id="387631.Asulf_00684"/>
<keyword evidence="3" id="KW-1185">Reference proteome</keyword>
<dbReference type="OrthoDB" id="42697at2157"/>
<dbReference type="InterPro" id="IPR001387">
    <property type="entry name" value="Cro/C1-type_HTH"/>
</dbReference>
<dbReference type="RefSeq" id="WP_015590301.1">
    <property type="nucleotide sequence ID" value="NC_021169.1"/>
</dbReference>
<dbReference type="GeneID" id="15392327"/>
<accession>N0BEK2</accession>
<dbReference type="GO" id="GO:0003677">
    <property type="term" value="F:DNA binding"/>
    <property type="evidence" value="ECO:0007669"/>
    <property type="project" value="InterPro"/>
</dbReference>
<dbReference type="InterPro" id="IPR010982">
    <property type="entry name" value="Lambda_DNA-bd_dom_sf"/>
</dbReference>
<name>N0BEK2_9EURY</name>
<evidence type="ECO:0000313" key="2">
    <source>
        <dbReference type="EMBL" id="AGK60702.1"/>
    </source>
</evidence>
<dbReference type="HOGENOM" id="CLU_133047_1_0_2"/>
<evidence type="ECO:0000259" key="1">
    <source>
        <dbReference type="PROSITE" id="PS50943"/>
    </source>
</evidence>
<sequence>MSKPPCMVIVKNILPALRAKIAKELIENYGLKRKDVAKLLGLTQSAVSQYMSSKRGLTGIQMIERSERASEVINELIEKLIKGEFSIDDEVDYICRICEILRDEDIV</sequence>
<evidence type="ECO:0000313" key="3">
    <source>
        <dbReference type="Proteomes" id="UP000013307"/>
    </source>
</evidence>
<dbReference type="SUPFAM" id="SSF47413">
    <property type="entry name" value="lambda repressor-like DNA-binding domains"/>
    <property type="match status" value="1"/>
</dbReference>
<organism evidence="2 3">
    <name type="scientific">Archaeoglobus sulfaticallidus PM70-1</name>
    <dbReference type="NCBI Taxonomy" id="387631"/>
    <lineage>
        <taxon>Archaea</taxon>
        <taxon>Methanobacteriati</taxon>
        <taxon>Methanobacteriota</taxon>
        <taxon>Archaeoglobi</taxon>
        <taxon>Archaeoglobales</taxon>
        <taxon>Archaeoglobaceae</taxon>
        <taxon>Archaeoglobus</taxon>
    </lineage>
</organism>
<protein>
    <submittedName>
        <fullName evidence="2">Putative transcriptional regulator</fullName>
    </submittedName>
</protein>
<dbReference type="AlphaFoldDB" id="N0BEK2"/>
<reference evidence="2 3" key="1">
    <citation type="journal article" date="2013" name="Genome Announc.">
        <title>Complete Genome Sequence of the Thermophilic and Facultatively Chemolithoautotrophic Sulfate Reducer Archaeoglobus sulfaticallidus Strain PM70-1T.</title>
        <authorList>
            <person name="Stokke R."/>
            <person name="Hocking W.P."/>
            <person name="Steinsbu B.O."/>
            <person name="Steen I.H."/>
        </authorList>
    </citation>
    <scope>NUCLEOTIDE SEQUENCE [LARGE SCALE GENOMIC DNA]</scope>
    <source>
        <strain evidence="2">PM70-1</strain>
    </source>
</reference>
<dbReference type="eggNOG" id="arCOG00017">
    <property type="taxonomic scope" value="Archaea"/>
</dbReference>
<dbReference type="PANTHER" id="PTHR40730">
    <property type="entry name" value="TRANSCRIPTIONAL REGULATOR PROTEIN-LIKE PROTEIN"/>
    <property type="match status" value="1"/>
</dbReference>
<dbReference type="Gene3D" id="1.10.260.40">
    <property type="entry name" value="lambda repressor-like DNA-binding domains"/>
    <property type="match status" value="1"/>
</dbReference>
<gene>
    <name evidence="2" type="ORF">Asulf_00684</name>
</gene>